<organism evidence="8 9">
    <name type="scientific">Helicobacter pullorum</name>
    <dbReference type="NCBI Taxonomy" id="35818"/>
    <lineage>
        <taxon>Bacteria</taxon>
        <taxon>Pseudomonadati</taxon>
        <taxon>Campylobacterota</taxon>
        <taxon>Epsilonproteobacteria</taxon>
        <taxon>Campylobacterales</taxon>
        <taxon>Helicobacteraceae</taxon>
        <taxon>Helicobacter</taxon>
    </lineage>
</organism>
<evidence type="ECO:0000256" key="5">
    <source>
        <dbReference type="ARBA" id="ARBA00022692"/>
    </source>
</evidence>
<comment type="caution">
    <text evidence="8">The sequence shown here is derived from an EMBL/GenBank/DDBJ whole genome shotgun (WGS) entry which is preliminary data.</text>
</comment>
<evidence type="ECO:0000256" key="4">
    <source>
        <dbReference type="ARBA" id="ARBA00022452"/>
    </source>
</evidence>
<dbReference type="Gene3D" id="1.20.1600.10">
    <property type="entry name" value="Outer membrane efflux proteins (OEP)"/>
    <property type="match status" value="1"/>
</dbReference>
<dbReference type="GO" id="GO:0015562">
    <property type="term" value="F:efflux transmembrane transporter activity"/>
    <property type="evidence" value="ECO:0007669"/>
    <property type="project" value="InterPro"/>
</dbReference>
<evidence type="ECO:0000256" key="2">
    <source>
        <dbReference type="ARBA" id="ARBA00007613"/>
    </source>
</evidence>
<evidence type="ECO:0000313" key="9">
    <source>
        <dbReference type="Proteomes" id="UP000037997"/>
    </source>
</evidence>
<dbReference type="EMBL" id="JNOC01000058">
    <property type="protein sequence ID" value="KPH55100.1"/>
    <property type="molecule type" value="Genomic_DNA"/>
</dbReference>
<evidence type="ECO:0000313" key="8">
    <source>
        <dbReference type="EMBL" id="KPH55100.1"/>
    </source>
</evidence>
<gene>
    <name evidence="8" type="ORF">HPU229334_10745</name>
</gene>
<keyword evidence="4" id="KW-1134">Transmembrane beta strand</keyword>
<name>A0A0N1MQ41_9HELI</name>
<dbReference type="PANTHER" id="PTHR30026">
    <property type="entry name" value="OUTER MEMBRANE PROTEIN TOLC"/>
    <property type="match status" value="1"/>
</dbReference>
<dbReference type="PANTHER" id="PTHR30026:SF20">
    <property type="entry name" value="OUTER MEMBRANE PROTEIN TOLC"/>
    <property type="match status" value="1"/>
</dbReference>
<reference evidence="8 9" key="1">
    <citation type="submission" date="2014-06" db="EMBL/GenBank/DDBJ databases">
        <title>Helicobacter pullorum isolates in fresh chicken meat - phenotypic and genotypic features.</title>
        <authorList>
            <person name="Borges V."/>
            <person name="Santos A."/>
            <person name="Correia C.B."/>
            <person name="Saraiva M."/>
            <person name="Menard A."/>
            <person name="Vieira L."/>
            <person name="Sampaio D.A."/>
            <person name="Gomes J.P."/>
            <person name="Oleastro M."/>
        </authorList>
    </citation>
    <scope>NUCLEOTIDE SEQUENCE [LARGE SCALE GENOMIC DNA]</scope>
    <source>
        <strain evidence="8 9">229334/12</strain>
    </source>
</reference>
<dbReference type="RefSeq" id="WP_054198488.1">
    <property type="nucleotide sequence ID" value="NZ_JNOC01000058.1"/>
</dbReference>
<accession>A0A0N1MQ41</accession>
<proteinExistence type="inferred from homology"/>
<dbReference type="AlphaFoldDB" id="A0A0N1MQ41"/>
<dbReference type="PATRIC" id="fig|35818.11.peg.2126"/>
<dbReference type="STRING" id="35818.HPU229336_05365"/>
<dbReference type="GO" id="GO:0015288">
    <property type="term" value="F:porin activity"/>
    <property type="evidence" value="ECO:0007669"/>
    <property type="project" value="TreeGrafter"/>
</dbReference>
<dbReference type="GO" id="GO:0009279">
    <property type="term" value="C:cell outer membrane"/>
    <property type="evidence" value="ECO:0007669"/>
    <property type="project" value="UniProtKB-SubCell"/>
</dbReference>
<keyword evidence="7" id="KW-0998">Cell outer membrane</keyword>
<dbReference type="SUPFAM" id="SSF56954">
    <property type="entry name" value="Outer membrane efflux proteins (OEP)"/>
    <property type="match status" value="1"/>
</dbReference>
<dbReference type="InterPro" id="IPR003423">
    <property type="entry name" value="OMP_efflux"/>
</dbReference>
<comment type="subcellular location">
    <subcellularLocation>
        <location evidence="1">Cell outer membrane</location>
    </subcellularLocation>
</comment>
<evidence type="ECO:0000256" key="7">
    <source>
        <dbReference type="ARBA" id="ARBA00023237"/>
    </source>
</evidence>
<keyword evidence="5" id="KW-0812">Transmembrane</keyword>
<sequence>MLRKYFITLSLTLSFGYTLSLQEAINLTLNANHTIKEQEFLLQESQYIQKTYQSPFYPSLNAVYSTDRTNRISSQRSKKTSGNIGANIQYNLFNGMSDYFNLASYKSLTKAQEHQLQSTKEDIILLVKTAYINILRQKQNVIVAEQSKALLEEQRRESAEFYKVGLIPKNDLLEVEVNLNNAIQSLLSAKSNLAYYIRNLERYTRTKISAENLIELALHRPLLEEQKLRTLMHQKRSELLYLDSIIKSKEYLIQSAKGNFLPNVDIIGDYTYYGEDYKLSKRANSYSDETTLTLQVNLNLFNGFSDKYTLESTKVNKLSFESQRIDLIEELDLQLFEALETYNLSLNAYKVALTALNQAEENYRISQNRYKERIQSTSDFLDAEYLLTQARSNVVLNRYAILQALAEIERITQTQQVNY</sequence>
<dbReference type="Pfam" id="PF02321">
    <property type="entry name" value="OEP"/>
    <property type="match status" value="2"/>
</dbReference>
<evidence type="ECO:0008006" key="10">
    <source>
        <dbReference type="Google" id="ProtNLM"/>
    </source>
</evidence>
<comment type="similarity">
    <text evidence="2">Belongs to the outer membrane factor (OMF) (TC 1.B.17) family.</text>
</comment>
<evidence type="ECO:0000256" key="3">
    <source>
        <dbReference type="ARBA" id="ARBA00022448"/>
    </source>
</evidence>
<evidence type="ECO:0000256" key="6">
    <source>
        <dbReference type="ARBA" id="ARBA00023136"/>
    </source>
</evidence>
<dbReference type="GO" id="GO:1990281">
    <property type="term" value="C:efflux pump complex"/>
    <property type="evidence" value="ECO:0007669"/>
    <property type="project" value="TreeGrafter"/>
</dbReference>
<protein>
    <recommendedName>
        <fullName evidence="10">TolC family protein</fullName>
    </recommendedName>
</protein>
<keyword evidence="6" id="KW-0472">Membrane</keyword>
<dbReference type="InterPro" id="IPR051906">
    <property type="entry name" value="TolC-like"/>
</dbReference>
<dbReference type="Proteomes" id="UP000037997">
    <property type="component" value="Unassembled WGS sequence"/>
</dbReference>
<evidence type="ECO:0000256" key="1">
    <source>
        <dbReference type="ARBA" id="ARBA00004442"/>
    </source>
</evidence>
<keyword evidence="3" id="KW-0813">Transport</keyword>